<evidence type="ECO:0008006" key="4">
    <source>
        <dbReference type="Google" id="ProtNLM"/>
    </source>
</evidence>
<name>A0A1V2ZZC3_9GAMM</name>
<feature type="chain" id="PRO_5010704783" description="PepSY domain-containing protein" evidence="1">
    <location>
        <begin position="22"/>
        <end position="88"/>
    </location>
</feature>
<proteinExistence type="predicted"/>
<reference evidence="2 3" key="1">
    <citation type="submission" date="2017-02" db="EMBL/GenBank/DDBJ databases">
        <title>Genomic diversity within the haloalkaliphilic genus Thioalkalivibrio.</title>
        <authorList>
            <person name="Ahn A.-C."/>
            <person name="Meier-Kolthoff J."/>
            <person name="Overmars L."/>
            <person name="Richter M."/>
            <person name="Woyke T."/>
            <person name="Sorokin D.Y."/>
            <person name="Muyzer G."/>
        </authorList>
    </citation>
    <scope>NUCLEOTIDE SEQUENCE [LARGE SCALE GENOMIC DNA]</scope>
    <source>
        <strain evidence="2 3">HL17</strain>
    </source>
</reference>
<dbReference type="EMBL" id="MUZR01000022">
    <property type="protein sequence ID" value="OOC10183.1"/>
    <property type="molecule type" value="Genomic_DNA"/>
</dbReference>
<comment type="caution">
    <text evidence="2">The sequence shown here is derived from an EMBL/GenBank/DDBJ whole genome shotgun (WGS) entry which is preliminary data.</text>
</comment>
<dbReference type="RefSeq" id="WP_018869252.1">
    <property type="nucleotide sequence ID" value="NZ_MUZR01000022.1"/>
</dbReference>
<evidence type="ECO:0000256" key="1">
    <source>
        <dbReference type="SAM" id="SignalP"/>
    </source>
</evidence>
<dbReference type="STRING" id="252474.B1A74_07155"/>
<evidence type="ECO:0000313" key="3">
    <source>
        <dbReference type="Proteomes" id="UP000189177"/>
    </source>
</evidence>
<evidence type="ECO:0000313" key="2">
    <source>
        <dbReference type="EMBL" id="OOC10183.1"/>
    </source>
</evidence>
<gene>
    <name evidence="2" type="ORF">B1A74_07155</name>
</gene>
<accession>A0A1V2ZZC3</accession>
<dbReference type="AlphaFoldDB" id="A0A1V2ZZC3"/>
<dbReference type="OrthoDB" id="5787161at2"/>
<keyword evidence="3" id="KW-1185">Reference proteome</keyword>
<keyword evidence="1" id="KW-0732">Signal</keyword>
<feature type="signal peptide" evidence="1">
    <location>
        <begin position="1"/>
        <end position="21"/>
    </location>
</feature>
<dbReference type="Proteomes" id="UP000189177">
    <property type="component" value="Unassembled WGS sequence"/>
</dbReference>
<protein>
    <recommendedName>
        <fullName evidence="4">PepSY domain-containing protein</fullName>
    </recommendedName>
</protein>
<organism evidence="2 3">
    <name type="scientific">Thioalkalivibrio halophilus</name>
    <dbReference type="NCBI Taxonomy" id="252474"/>
    <lineage>
        <taxon>Bacteria</taxon>
        <taxon>Pseudomonadati</taxon>
        <taxon>Pseudomonadota</taxon>
        <taxon>Gammaproteobacteria</taxon>
        <taxon>Chromatiales</taxon>
        <taxon>Ectothiorhodospiraceae</taxon>
        <taxon>Thioalkalivibrio</taxon>
    </lineage>
</organism>
<sequence>MSRLAPVVFLLILLLAGGAGAREDGADRNPVWTLDEAVEQVEALYPGRILSARENDGEGSVRVFVVRILTENQEVRTLRIEQGTEVQR</sequence>